<dbReference type="RefSeq" id="WP_208832593.1">
    <property type="nucleotide sequence ID" value="NZ_CP072110.1"/>
</dbReference>
<organism evidence="2 3">
    <name type="scientific">Psychrosphaera ytuae</name>
    <dbReference type="NCBI Taxonomy" id="2820710"/>
    <lineage>
        <taxon>Bacteria</taxon>
        <taxon>Pseudomonadati</taxon>
        <taxon>Pseudomonadota</taxon>
        <taxon>Gammaproteobacteria</taxon>
        <taxon>Alteromonadales</taxon>
        <taxon>Pseudoalteromonadaceae</taxon>
        <taxon>Psychrosphaera</taxon>
    </lineage>
</organism>
<evidence type="ECO:0000259" key="1">
    <source>
        <dbReference type="Pfam" id="PF22275"/>
    </source>
</evidence>
<dbReference type="Proteomes" id="UP000682739">
    <property type="component" value="Chromosome"/>
</dbReference>
<evidence type="ECO:0000313" key="2">
    <source>
        <dbReference type="EMBL" id="QTH64539.1"/>
    </source>
</evidence>
<dbReference type="KEGG" id="psym:J1N51_03435"/>
<protein>
    <recommendedName>
        <fullName evidence="1">DUF6957 domain-containing protein</fullName>
    </recommendedName>
</protein>
<dbReference type="EMBL" id="CP072110">
    <property type="protein sequence ID" value="QTH64539.1"/>
    <property type="molecule type" value="Genomic_DNA"/>
</dbReference>
<name>A0A975DD69_9GAMM</name>
<reference evidence="2" key="1">
    <citation type="submission" date="2021-03" db="EMBL/GenBank/DDBJ databases">
        <title>Description of Psychrosphaera ytuae sp. nov. isolated from deep sea sediment of South China Sea.</title>
        <authorList>
            <person name="Zhang J."/>
            <person name="Xu X.-D."/>
        </authorList>
    </citation>
    <scope>NUCLEOTIDE SEQUENCE</scope>
    <source>
        <strain evidence="2">MTZ26</strain>
    </source>
</reference>
<dbReference type="Pfam" id="PF22275">
    <property type="entry name" value="DUF6957"/>
    <property type="match status" value="1"/>
</dbReference>
<feature type="domain" description="DUF6957" evidence="1">
    <location>
        <begin position="29"/>
        <end position="79"/>
    </location>
</feature>
<keyword evidence="3" id="KW-1185">Reference proteome</keyword>
<accession>A0A975DD69</accession>
<dbReference type="AlphaFoldDB" id="A0A975DD69"/>
<sequence length="103" mass="11585">MKTNVEDWQIVSVLDNGAIVGEVLWGICVDDSTRRFIKGDYIRTSRIVKSHNQLIETVSGNIYRLLGEGVKSHISITDIGLLRQGFSPQEIKYLNSTGINKQH</sequence>
<proteinExistence type="predicted"/>
<evidence type="ECO:0000313" key="3">
    <source>
        <dbReference type="Proteomes" id="UP000682739"/>
    </source>
</evidence>
<dbReference type="InterPro" id="IPR054232">
    <property type="entry name" value="DUF6957"/>
</dbReference>
<gene>
    <name evidence="2" type="ORF">J1N51_03435</name>
</gene>